<dbReference type="PROSITE" id="PS50885">
    <property type="entry name" value="HAMP"/>
    <property type="match status" value="1"/>
</dbReference>
<dbReference type="Proteomes" id="UP000075766">
    <property type="component" value="Unassembled WGS sequence"/>
</dbReference>
<keyword evidence="10" id="KW-1185">Reference proteome</keyword>
<evidence type="ECO:0000259" key="8">
    <source>
        <dbReference type="PROSITE" id="PS50885"/>
    </source>
</evidence>
<dbReference type="Gene3D" id="1.10.287.950">
    <property type="entry name" value="Methyl-accepting chemotaxis protein"/>
    <property type="match status" value="1"/>
</dbReference>
<dbReference type="CDD" id="cd11386">
    <property type="entry name" value="MCP_signal"/>
    <property type="match status" value="1"/>
</dbReference>
<evidence type="ECO:0000256" key="3">
    <source>
        <dbReference type="ARBA" id="ARBA00029447"/>
    </source>
</evidence>
<dbReference type="PANTHER" id="PTHR32089:SF112">
    <property type="entry name" value="LYSOZYME-LIKE PROTEIN-RELATED"/>
    <property type="match status" value="1"/>
</dbReference>
<evidence type="ECO:0000313" key="9">
    <source>
        <dbReference type="EMBL" id="KXX63759.1"/>
    </source>
</evidence>
<feature type="transmembrane region" description="Helical" evidence="6">
    <location>
        <begin position="299"/>
        <end position="322"/>
    </location>
</feature>
<evidence type="ECO:0000256" key="6">
    <source>
        <dbReference type="SAM" id="Phobius"/>
    </source>
</evidence>
<dbReference type="InterPro" id="IPR029151">
    <property type="entry name" value="Sensor-like_sf"/>
</dbReference>
<feature type="transmembrane region" description="Helical" evidence="6">
    <location>
        <begin position="20"/>
        <end position="44"/>
    </location>
</feature>
<evidence type="ECO:0000313" key="10">
    <source>
        <dbReference type="Proteomes" id="UP000075766"/>
    </source>
</evidence>
<comment type="similarity">
    <text evidence="3">Belongs to the methyl-accepting chemotaxis (MCP) protein family.</text>
</comment>
<keyword evidence="6" id="KW-1133">Transmembrane helix</keyword>
<evidence type="ECO:0000259" key="7">
    <source>
        <dbReference type="PROSITE" id="PS50111"/>
    </source>
</evidence>
<name>A0ABR5VDN6_MARGR</name>
<dbReference type="Pfam" id="PF00672">
    <property type="entry name" value="HAMP"/>
    <property type="match status" value="1"/>
</dbReference>
<accession>A0ABR5VDN6</accession>
<feature type="domain" description="Methyl-accepting transducer" evidence="7">
    <location>
        <begin position="378"/>
        <end position="614"/>
    </location>
</feature>
<organism evidence="9 10">
    <name type="scientific">Marichromatium gracile</name>
    <name type="common">Chromatium gracile</name>
    <dbReference type="NCBI Taxonomy" id="1048"/>
    <lineage>
        <taxon>Bacteria</taxon>
        <taxon>Pseudomonadati</taxon>
        <taxon>Pseudomonadota</taxon>
        <taxon>Gammaproteobacteria</taxon>
        <taxon>Chromatiales</taxon>
        <taxon>Chromatiaceae</taxon>
        <taxon>Marichromatium</taxon>
    </lineage>
</organism>
<feature type="domain" description="HAMP" evidence="8">
    <location>
        <begin position="319"/>
        <end position="373"/>
    </location>
</feature>
<keyword evidence="6" id="KW-0472">Membrane</keyword>
<sequence>MTLWYRRNREEGDVLSRVRISVQLAVGGMAAILVTVALILPSVFHNLGALSERAEQRRLQDLFLTLRTALDEEATRAVSLAAAVSNVPDVRAAFAAGDRARLRELTLPLFERMHQQYGLVQFQFHTPPATSFLRLHMPEKFGDDLSGFRHTVLAANRTRAPVSGLEEGRAGLGIRGIVPMFAPDGRHRGSVEFGLSFGEPFFVDFTERFGARAQLTLRRGQDFEPFAGTIEDGTRLTAEEMRQVIDGARIQRQILYRDTPMALLAQAITDYAGEPVGVVELLLDRSDDVGAFNRAIRDALLFSLLALLVGAVLTGFLSRAIARPIRAAAARMHDIAHGDGDLTQHLEARGRNELTELATAFNAFVDRIHDLVRELVGGGDRLSEAAGGLSATSEQIHAQLERQQSGTDQVATAMTEMTATVAEVARNATRAAEATRDMEREAGGGAAVVRETIGAIESLAAAVENAATVIARLSDDAESIGRILDVIGGIAEQTNLLALNAAIEAARAGEQGRGFAVVADEVRSLAGRTQSATHEIQGMIEALQGGAREAVTVMADGRAKAGESVAQAGRAGASLEAITAEVATVNDMNGQIASAAEQQRAVAEEIDRNLSGISHEEEEIAAVSRRIAEAAEALAALAAEQQERTRRFKV</sequence>
<evidence type="ECO:0000256" key="2">
    <source>
        <dbReference type="ARBA" id="ARBA00023224"/>
    </source>
</evidence>
<comment type="subcellular location">
    <subcellularLocation>
        <location evidence="1">Membrane</location>
    </subcellularLocation>
</comment>
<comment type="caution">
    <text evidence="9">The sequence shown here is derived from an EMBL/GenBank/DDBJ whole genome shotgun (WGS) entry which is preliminary data.</text>
</comment>
<dbReference type="SUPFAM" id="SSF58104">
    <property type="entry name" value="Methyl-accepting chemotaxis protein (MCP) signaling domain"/>
    <property type="match status" value="1"/>
</dbReference>
<dbReference type="SUPFAM" id="SSF103190">
    <property type="entry name" value="Sensory domain-like"/>
    <property type="match status" value="1"/>
</dbReference>
<dbReference type="Gene3D" id="3.30.450.20">
    <property type="entry name" value="PAS domain"/>
    <property type="match status" value="1"/>
</dbReference>
<dbReference type="EMBL" id="LSYU01000077">
    <property type="protein sequence ID" value="KXX63759.1"/>
    <property type="molecule type" value="Genomic_DNA"/>
</dbReference>
<dbReference type="PROSITE" id="PS50111">
    <property type="entry name" value="CHEMOTAXIS_TRANSDUC_2"/>
    <property type="match status" value="1"/>
</dbReference>
<dbReference type="SMART" id="SM00283">
    <property type="entry name" value="MA"/>
    <property type="match status" value="1"/>
</dbReference>
<dbReference type="CDD" id="cd06225">
    <property type="entry name" value="HAMP"/>
    <property type="match status" value="1"/>
</dbReference>
<keyword evidence="5" id="KW-0175">Coiled coil</keyword>
<dbReference type="InterPro" id="IPR004089">
    <property type="entry name" value="MCPsignal_dom"/>
</dbReference>
<keyword evidence="2 4" id="KW-0807">Transducer</keyword>
<proteinExistence type="inferred from homology"/>
<gene>
    <name evidence="9" type="ORF">AY586_03540</name>
</gene>
<evidence type="ECO:0000256" key="1">
    <source>
        <dbReference type="ARBA" id="ARBA00004370"/>
    </source>
</evidence>
<dbReference type="Pfam" id="PF00015">
    <property type="entry name" value="MCPsignal"/>
    <property type="match status" value="1"/>
</dbReference>
<feature type="coiled-coil region" evidence="5">
    <location>
        <begin position="613"/>
        <end position="640"/>
    </location>
</feature>
<evidence type="ECO:0000256" key="5">
    <source>
        <dbReference type="SAM" id="Coils"/>
    </source>
</evidence>
<evidence type="ECO:0000256" key="4">
    <source>
        <dbReference type="PROSITE-ProRule" id="PRU00284"/>
    </source>
</evidence>
<dbReference type="InterPro" id="IPR003660">
    <property type="entry name" value="HAMP_dom"/>
</dbReference>
<dbReference type="SMART" id="SM00304">
    <property type="entry name" value="HAMP"/>
    <property type="match status" value="1"/>
</dbReference>
<dbReference type="InterPro" id="IPR029150">
    <property type="entry name" value="dCache_3"/>
</dbReference>
<protein>
    <submittedName>
        <fullName evidence="9">Chemotaxis protein</fullName>
    </submittedName>
</protein>
<reference evidence="9 10" key="1">
    <citation type="submission" date="2016-02" db="EMBL/GenBank/DDBJ databases">
        <title>Genome sequence of Marichromatium gracile YL-28, a purple sulfur bacterium.</title>
        <authorList>
            <person name="Zhao C."/>
            <person name="Hong X."/>
            <person name="Chen S."/>
            <person name="Yang S."/>
        </authorList>
    </citation>
    <scope>NUCLEOTIDE SEQUENCE [LARGE SCALE GENOMIC DNA]</scope>
    <source>
        <strain evidence="9 10">YL28</strain>
    </source>
</reference>
<keyword evidence="6" id="KW-0812">Transmembrane</keyword>
<dbReference type="PANTHER" id="PTHR32089">
    <property type="entry name" value="METHYL-ACCEPTING CHEMOTAXIS PROTEIN MCPB"/>
    <property type="match status" value="1"/>
</dbReference>
<dbReference type="Pfam" id="PF14827">
    <property type="entry name" value="dCache_3"/>
    <property type="match status" value="1"/>
</dbReference>